<feature type="region of interest" description="Disordered" evidence="1">
    <location>
        <begin position="40"/>
        <end position="67"/>
    </location>
</feature>
<evidence type="ECO:0000313" key="2">
    <source>
        <dbReference type="EMBL" id="MPC87568.1"/>
    </source>
</evidence>
<organism evidence="2 3">
    <name type="scientific">Portunus trituberculatus</name>
    <name type="common">Swimming crab</name>
    <name type="synonym">Neptunus trituberculatus</name>
    <dbReference type="NCBI Taxonomy" id="210409"/>
    <lineage>
        <taxon>Eukaryota</taxon>
        <taxon>Metazoa</taxon>
        <taxon>Ecdysozoa</taxon>
        <taxon>Arthropoda</taxon>
        <taxon>Crustacea</taxon>
        <taxon>Multicrustacea</taxon>
        <taxon>Malacostraca</taxon>
        <taxon>Eumalacostraca</taxon>
        <taxon>Eucarida</taxon>
        <taxon>Decapoda</taxon>
        <taxon>Pleocyemata</taxon>
        <taxon>Brachyura</taxon>
        <taxon>Eubrachyura</taxon>
        <taxon>Portunoidea</taxon>
        <taxon>Portunidae</taxon>
        <taxon>Portuninae</taxon>
        <taxon>Portunus</taxon>
    </lineage>
</organism>
<evidence type="ECO:0000256" key="1">
    <source>
        <dbReference type="SAM" id="MobiDB-lite"/>
    </source>
</evidence>
<dbReference type="AlphaFoldDB" id="A0A5B7J3U4"/>
<proteinExistence type="predicted"/>
<name>A0A5B7J3U4_PORTR</name>
<protein>
    <submittedName>
        <fullName evidence="2">Uncharacterized protein</fullName>
    </submittedName>
</protein>
<gene>
    <name evidence="2" type="ORF">E2C01_082434</name>
</gene>
<evidence type="ECO:0000313" key="3">
    <source>
        <dbReference type="Proteomes" id="UP000324222"/>
    </source>
</evidence>
<comment type="caution">
    <text evidence="2">The sequence shown here is derived from an EMBL/GenBank/DDBJ whole genome shotgun (WGS) entry which is preliminary data.</text>
</comment>
<dbReference type="EMBL" id="VSRR010074876">
    <property type="protein sequence ID" value="MPC87568.1"/>
    <property type="molecule type" value="Genomic_DNA"/>
</dbReference>
<dbReference type="Proteomes" id="UP000324222">
    <property type="component" value="Unassembled WGS sequence"/>
</dbReference>
<accession>A0A5B7J3U4</accession>
<reference evidence="2 3" key="1">
    <citation type="submission" date="2019-05" db="EMBL/GenBank/DDBJ databases">
        <title>Another draft genome of Portunus trituberculatus and its Hox gene families provides insights of decapod evolution.</title>
        <authorList>
            <person name="Jeong J.-H."/>
            <person name="Song I."/>
            <person name="Kim S."/>
            <person name="Choi T."/>
            <person name="Kim D."/>
            <person name="Ryu S."/>
            <person name="Kim W."/>
        </authorList>
    </citation>
    <scope>NUCLEOTIDE SEQUENCE [LARGE SCALE GENOMIC DNA]</scope>
    <source>
        <tissue evidence="2">Muscle</tissue>
    </source>
</reference>
<keyword evidence="3" id="KW-1185">Reference proteome</keyword>
<sequence>MRVEAATSRPDAGRASLTEIPVKYYLFLLPSPDPPCACMNHRSASTSPPVAQEWMNETPHPHQDLPE</sequence>